<keyword evidence="6 7" id="KW-0472">Membrane</keyword>
<proteinExistence type="inferred from homology"/>
<evidence type="ECO:0000256" key="1">
    <source>
        <dbReference type="ARBA" id="ARBA00004651"/>
    </source>
</evidence>
<comment type="similarity">
    <text evidence="7">Belongs to the binding-protein-dependent transport system permease family.</text>
</comment>
<sequence>MRPDHRPALFGRVAWHAVLVVCCLLTTFPVLWALITSFKGPADVFSANPIPSPVTLENYAAVLSGWPVLPLIANTFVMSAGVALGQIVVAVLAAFALVELSPRLRPAILVAATVALVIPPQAIVIPQFLLATRLGWLNSPVGLIVPQLGAAALAVLLLVQHVAEVPRSHVEAARLEGARSGEVLWHVVLPALRPAIAAVGILVFITTWNEYLWPLLIAPRAENATVQIGLAQFQTEGGTDYGALMAAATLTSLPIVLVYLLASRRVTDAFLQSGLRT</sequence>
<dbReference type="InterPro" id="IPR000515">
    <property type="entry name" value="MetI-like"/>
</dbReference>
<gene>
    <name evidence="9" type="ORF">GCM10009691_12380</name>
</gene>
<keyword evidence="4 7" id="KW-0812">Transmembrane</keyword>
<reference evidence="10" key="1">
    <citation type="journal article" date="2019" name="Int. J. Syst. Evol. Microbiol.">
        <title>The Global Catalogue of Microorganisms (GCM) 10K type strain sequencing project: providing services to taxonomists for standard genome sequencing and annotation.</title>
        <authorList>
            <consortium name="The Broad Institute Genomics Platform"/>
            <consortium name="The Broad Institute Genome Sequencing Center for Infectious Disease"/>
            <person name="Wu L."/>
            <person name="Ma J."/>
        </authorList>
    </citation>
    <scope>NUCLEOTIDE SEQUENCE [LARGE SCALE GENOMIC DNA]</scope>
    <source>
        <strain evidence="10">JCM 13319</strain>
    </source>
</reference>
<evidence type="ECO:0000256" key="6">
    <source>
        <dbReference type="ARBA" id="ARBA00023136"/>
    </source>
</evidence>
<comment type="subcellular location">
    <subcellularLocation>
        <location evidence="1 7">Cell membrane</location>
        <topology evidence="1 7">Multi-pass membrane protein</topology>
    </subcellularLocation>
</comment>
<keyword evidence="10" id="KW-1185">Reference proteome</keyword>
<evidence type="ECO:0000256" key="7">
    <source>
        <dbReference type="RuleBase" id="RU363032"/>
    </source>
</evidence>
<dbReference type="PANTHER" id="PTHR43744:SF8">
    <property type="entry name" value="SN-GLYCEROL-3-PHOSPHATE TRANSPORT SYSTEM PERMEASE PROTEIN UGPE"/>
    <property type="match status" value="1"/>
</dbReference>
<name>A0ABP4MC51_9MICO</name>
<dbReference type="Pfam" id="PF00528">
    <property type="entry name" value="BPD_transp_1"/>
    <property type="match status" value="1"/>
</dbReference>
<dbReference type="CDD" id="cd06261">
    <property type="entry name" value="TM_PBP2"/>
    <property type="match status" value="1"/>
</dbReference>
<evidence type="ECO:0000256" key="5">
    <source>
        <dbReference type="ARBA" id="ARBA00022989"/>
    </source>
</evidence>
<dbReference type="SUPFAM" id="SSF161098">
    <property type="entry name" value="MetI-like"/>
    <property type="match status" value="1"/>
</dbReference>
<dbReference type="InterPro" id="IPR035906">
    <property type="entry name" value="MetI-like_sf"/>
</dbReference>
<organism evidence="9 10">
    <name type="scientific">Brevibacterium picturae</name>
    <dbReference type="NCBI Taxonomy" id="260553"/>
    <lineage>
        <taxon>Bacteria</taxon>
        <taxon>Bacillati</taxon>
        <taxon>Actinomycetota</taxon>
        <taxon>Actinomycetes</taxon>
        <taxon>Micrococcales</taxon>
        <taxon>Brevibacteriaceae</taxon>
        <taxon>Brevibacterium</taxon>
    </lineage>
</organism>
<evidence type="ECO:0000256" key="3">
    <source>
        <dbReference type="ARBA" id="ARBA00022475"/>
    </source>
</evidence>
<evidence type="ECO:0000256" key="2">
    <source>
        <dbReference type="ARBA" id="ARBA00022448"/>
    </source>
</evidence>
<evidence type="ECO:0000259" key="8">
    <source>
        <dbReference type="PROSITE" id="PS50928"/>
    </source>
</evidence>
<dbReference type="EMBL" id="BAAALY010000005">
    <property type="protein sequence ID" value="GAA1538837.1"/>
    <property type="molecule type" value="Genomic_DNA"/>
</dbReference>
<feature type="transmembrane region" description="Helical" evidence="7">
    <location>
        <begin position="107"/>
        <end position="129"/>
    </location>
</feature>
<feature type="transmembrane region" description="Helical" evidence="7">
    <location>
        <begin position="71"/>
        <end position="95"/>
    </location>
</feature>
<comment type="caution">
    <text evidence="9">The sequence shown here is derived from an EMBL/GenBank/DDBJ whole genome shotgun (WGS) entry which is preliminary data.</text>
</comment>
<keyword evidence="2 7" id="KW-0813">Transport</keyword>
<feature type="transmembrane region" description="Helical" evidence="7">
    <location>
        <begin position="12"/>
        <end position="35"/>
    </location>
</feature>
<feature type="transmembrane region" description="Helical" evidence="7">
    <location>
        <begin position="183"/>
        <end position="205"/>
    </location>
</feature>
<accession>A0ABP4MC51</accession>
<evidence type="ECO:0000313" key="9">
    <source>
        <dbReference type="EMBL" id="GAA1538837.1"/>
    </source>
</evidence>
<keyword evidence="3" id="KW-1003">Cell membrane</keyword>
<feature type="transmembrane region" description="Helical" evidence="7">
    <location>
        <begin position="141"/>
        <end position="163"/>
    </location>
</feature>
<dbReference type="Proteomes" id="UP001501791">
    <property type="component" value="Unassembled WGS sequence"/>
</dbReference>
<evidence type="ECO:0000256" key="4">
    <source>
        <dbReference type="ARBA" id="ARBA00022692"/>
    </source>
</evidence>
<dbReference type="Gene3D" id="1.10.3720.10">
    <property type="entry name" value="MetI-like"/>
    <property type="match status" value="1"/>
</dbReference>
<feature type="transmembrane region" description="Helical" evidence="7">
    <location>
        <begin position="241"/>
        <end position="262"/>
    </location>
</feature>
<evidence type="ECO:0000313" key="10">
    <source>
        <dbReference type="Proteomes" id="UP001501791"/>
    </source>
</evidence>
<feature type="domain" description="ABC transmembrane type-1" evidence="8">
    <location>
        <begin position="72"/>
        <end position="262"/>
    </location>
</feature>
<protein>
    <submittedName>
        <fullName evidence="9">Carbohydrate ABC transporter permease</fullName>
    </submittedName>
</protein>
<dbReference type="PANTHER" id="PTHR43744">
    <property type="entry name" value="ABC TRANSPORTER PERMEASE PROTEIN MG189-RELATED-RELATED"/>
    <property type="match status" value="1"/>
</dbReference>
<dbReference type="RefSeq" id="WP_229703368.1">
    <property type="nucleotide sequence ID" value="NZ_BAAALY010000005.1"/>
</dbReference>
<keyword evidence="5 7" id="KW-1133">Transmembrane helix</keyword>
<dbReference type="PROSITE" id="PS50928">
    <property type="entry name" value="ABC_TM1"/>
    <property type="match status" value="1"/>
</dbReference>